<comment type="caution">
    <text evidence="3">The sequence shown here is derived from an EMBL/GenBank/DDBJ whole genome shotgun (WGS) entry which is preliminary data.</text>
</comment>
<proteinExistence type="predicted"/>
<dbReference type="InParanoid" id="A0A0J6WPJ9"/>
<dbReference type="Proteomes" id="UP000036503">
    <property type="component" value="Unassembled WGS sequence"/>
</dbReference>
<dbReference type="AlphaFoldDB" id="A0A0J6WPJ9"/>
<evidence type="ECO:0000259" key="1">
    <source>
        <dbReference type="Pfam" id="PF09659"/>
    </source>
</evidence>
<name>A0A0J6WPJ9_9FIRM</name>
<sequence length="446" mass="51817">MKILFTPAGDTDPVRGYYDGAMLHILRHYGADRVIVFLTQDMENKEDTMNCYTRGIQSLLPTCPITYIRSGITEPQNYEKLVQIQTEFDKAYNQYTDAEWLLNISSGTPQIKSVMSLLALDYPKAKAIQVDSPEKSSNRKNHPCKTVDELVEMLDVNEDNDPQAPNRCSEPPLLLLKRHGLRLQIESLVHHYEYDGALQLVRQNKTLFSEETINLLQHAVHRSNLRWHDANKVVAKYKQQPLMQHPSDFSEYFQVMELRQKKKQLPDFIVKLSPILMGLGSQYLSQMPGFQLDHCGRKNDKNKDSNSFFILRAKMQEHYPRLLAYIENELKKRLRDGPLYFNTIVFICQYYKETQLHDDKNHAEITDIFICLRSIEEKIRNPLAHTITNITEGKLQEITAAGIQKGMRSPDILRLLHQAIRRIQGKDVHWSYDYLNTCIIDSLHSI</sequence>
<dbReference type="Pfam" id="PF22208">
    <property type="entry name" value="Cas_Csm6_CARF"/>
    <property type="match status" value="1"/>
</dbReference>
<dbReference type="InterPro" id="IPR053941">
    <property type="entry name" value="Csm6_HEPN"/>
</dbReference>
<reference evidence="3 4" key="1">
    <citation type="submission" date="2015-06" db="EMBL/GenBank/DDBJ databases">
        <title>Draft genome sequence of beer spoilage bacterium Megasphaera cerevisiae type strain 20462.</title>
        <authorList>
            <person name="Kutumbaka K."/>
            <person name="Pasmowitz J."/>
            <person name="Mategko J."/>
            <person name="Reyes D."/>
            <person name="Friedrich A."/>
            <person name="Han S."/>
            <person name="Martens-Habbena W."/>
            <person name="Neal-McKinney J."/>
            <person name="Janagama H.K."/>
            <person name="Nadala C."/>
            <person name="Samadpour M."/>
        </authorList>
    </citation>
    <scope>NUCLEOTIDE SEQUENCE [LARGE SCALE GENOMIC DNA]</scope>
    <source>
        <strain evidence="3 4">DSM 20462</strain>
    </source>
</reference>
<dbReference type="OrthoDB" id="5243123at2"/>
<gene>
    <name evidence="3" type="ORF">AB840_14080</name>
</gene>
<dbReference type="RefSeq" id="WP_048515480.1">
    <property type="nucleotide sequence ID" value="NZ_FUXD01000065.1"/>
</dbReference>
<feature type="domain" description="Csm6 HEPN" evidence="1">
    <location>
        <begin position="249"/>
        <end position="440"/>
    </location>
</feature>
<evidence type="ECO:0000313" key="3">
    <source>
        <dbReference type="EMBL" id="KMO85335.1"/>
    </source>
</evidence>
<evidence type="ECO:0000259" key="2">
    <source>
        <dbReference type="Pfam" id="PF22208"/>
    </source>
</evidence>
<keyword evidence="4" id="KW-1185">Reference proteome</keyword>
<dbReference type="InterPro" id="IPR013489">
    <property type="entry name" value="CRISPR-assoc_prot_Csm6"/>
</dbReference>
<dbReference type="NCBIfam" id="TIGR02672">
    <property type="entry name" value="cas_csm6"/>
    <property type="match status" value="1"/>
</dbReference>
<accession>A0A0J6WPJ9</accession>
<dbReference type="PATRIC" id="fig|1122219.3.peg.3171"/>
<evidence type="ECO:0000313" key="4">
    <source>
        <dbReference type="Proteomes" id="UP000036503"/>
    </source>
</evidence>
<organism evidence="3 4">
    <name type="scientific">Megasphaera cerevisiae DSM 20462</name>
    <dbReference type="NCBI Taxonomy" id="1122219"/>
    <lineage>
        <taxon>Bacteria</taxon>
        <taxon>Bacillati</taxon>
        <taxon>Bacillota</taxon>
        <taxon>Negativicutes</taxon>
        <taxon>Veillonellales</taxon>
        <taxon>Veillonellaceae</taxon>
        <taxon>Megasphaera</taxon>
    </lineage>
</organism>
<feature type="domain" description="Csm6 CARF" evidence="2">
    <location>
        <begin position="68"/>
        <end position="168"/>
    </location>
</feature>
<protein>
    <submittedName>
        <fullName evidence="3">CRISPR-associated protein Csm6</fullName>
    </submittedName>
</protein>
<dbReference type="Pfam" id="PF09659">
    <property type="entry name" value="Cas_Csm6_HEPN"/>
    <property type="match status" value="1"/>
</dbReference>
<dbReference type="EMBL" id="LEKT01000072">
    <property type="protein sequence ID" value="KMO85335.1"/>
    <property type="molecule type" value="Genomic_DNA"/>
</dbReference>
<dbReference type="InterPro" id="IPR053955">
    <property type="entry name" value="Csm6_CARF"/>
</dbReference>